<dbReference type="PANTHER" id="PTHR21496:SF23">
    <property type="entry name" value="3-PHENYLPROPIONATE_CINNAMIC ACID DIOXYGENASE FERREDOXIN SUBUNIT"/>
    <property type="match status" value="1"/>
</dbReference>
<feature type="domain" description="Rieske" evidence="5">
    <location>
        <begin position="4"/>
        <end position="121"/>
    </location>
</feature>
<dbReference type="Proteomes" id="UP001527099">
    <property type="component" value="Unassembled WGS sequence"/>
</dbReference>
<evidence type="ECO:0000313" key="7">
    <source>
        <dbReference type="Proteomes" id="UP001527099"/>
    </source>
</evidence>
<protein>
    <submittedName>
        <fullName evidence="6">Rieske (2Fe-2S) protein</fullName>
    </submittedName>
</protein>
<sequence>MALHYIGGLEEFPEGDRKIIEVKGRSIGIFHLSDKLHAVLNYCPHQGAQLCEGMITPWVHSSRPGQFEYEKEGEIIKCPWHGWEYDIRTGCLIVEGKIRTKTYDITVETFDLSLDKGKVYIDL</sequence>
<keyword evidence="1" id="KW-0001">2Fe-2S</keyword>
<evidence type="ECO:0000256" key="4">
    <source>
        <dbReference type="ARBA" id="ARBA00023014"/>
    </source>
</evidence>
<keyword evidence="4" id="KW-0411">Iron-sulfur</keyword>
<keyword evidence="7" id="KW-1185">Reference proteome</keyword>
<comment type="caution">
    <text evidence="6">The sequence shown here is derived from an EMBL/GenBank/DDBJ whole genome shotgun (WGS) entry which is preliminary data.</text>
</comment>
<organism evidence="6 7">
    <name type="scientific">Paenibacillus alginolyticus</name>
    <dbReference type="NCBI Taxonomy" id="59839"/>
    <lineage>
        <taxon>Bacteria</taxon>
        <taxon>Bacillati</taxon>
        <taxon>Bacillota</taxon>
        <taxon>Bacilli</taxon>
        <taxon>Bacillales</taxon>
        <taxon>Paenibacillaceae</taxon>
        <taxon>Paenibacillus</taxon>
    </lineage>
</organism>
<dbReference type="Gene3D" id="2.102.10.10">
    <property type="entry name" value="Rieske [2Fe-2S] iron-sulphur domain"/>
    <property type="match status" value="1"/>
</dbReference>
<dbReference type="EMBL" id="JAMDMX010000210">
    <property type="protein sequence ID" value="MCY9698171.1"/>
    <property type="molecule type" value="Genomic_DNA"/>
</dbReference>
<keyword evidence="2" id="KW-0479">Metal-binding</keyword>
<accession>A0ABT4GPM6</accession>
<dbReference type="PANTHER" id="PTHR21496">
    <property type="entry name" value="FERREDOXIN-RELATED"/>
    <property type="match status" value="1"/>
</dbReference>
<dbReference type="InterPro" id="IPR017941">
    <property type="entry name" value="Rieske_2Fe-2S"/>
</dbReference>
<name>A0ABT4GPM6_9BACL</name>
<reference evidence="6 7" key="1">
    <citation type="submission" date="2022-05" db="EMBL/GenBank/DDBJ databases">
        <title>Genome Sequencing of Bee-Associated Microbes.</title>
        <authorList>
            <person name="Dunlap C."/>
        </authorList>
    </citation>
    <scope>NUCLEOTIDE SEQUENCE [LARGE SCALE GENOMIC DNA]</scope>
    <source>
        <strain evidence="6 7">NRRL B-14421</strain>
    </source>
</reference>
<dbReference type="RefSeq" id="WP_268618657.1">
    <property type="nucleotide sequence ID" value="NZ_JAMDMX010000210.1"/>
</dbReference>
<evidence type="ECO:0000256" key="2">
    <source>
        <dbReference type="ARBA" id="ARBA00022723"/>
    </source>
</evidence>
<gene>
    <name evidence="6" type="ORF">M5X19_35825</name>
</gene>
<evidence type="ECO:0000259" key="5">
    <source>
        <dbReference type="PROSITE" id="PS51296"/>
    </source>
</evidence>
<proteinExistence type="predicted"/>
<dbReference type="Pfam" id="PF00355">
    <property type="entry name" value="Rieske"/>
    <property type="match status" value="1"/>
</dbReference>
<evidence type="ECO:0000313" key="6">
    <source>
        <dbReference type="EMBL" id="MCY9698171.1"/>
    </source>
</evidence>
<evidence type="ECO:0000256" key="1">
    <source>
        <dbReference type="ARBA" id="ARBA00022714"/>
    </source>
</evidence>
<evidence type="ECO:0000256" key="3">
    <source>
        <dbReference type="ARBA" id="ARBA00023004"/>
    </source>
</evidence>
<dbReference type="InterPro" id="IPR036922">
    <property type="entry name" value="Rieske_2Fe-2S_sf"/>
</dbReference>
<dbReference type="CDD" id="cd03467">
    <property type="entry name" value="Rieske"/>
    <property type="match status" value="1"/>
</dbReference>
<dbReference type="PROSITE" id="PS51296">
    <property type="entry name" value="RIESKE"/>
    <property type="match status" value="1"/>
</dbReference>
<keyword evidence="3" id="KW-0408">Iron</keyword>
<dbReference type="SUPFAM" id="SSF50022">
    <property type="entry name" value="ISP domain"/>
    <property type="match status" value="1"/>
</dbReference>